<comment type="caution">
    <text evidence="11">The sequence shown here is derived from an EMBL/GenBank/DDBJ whole genome shotgun (WGS) entry which is preliminary data.</text>
</comment>
<protein>
    <recommendedName>
        <fullName evidence="3">CTP synthase (glutamine hydrolyzing)</fullName>
        <ecNumber evidence="3">6.3.4.2</ecNumber>
    </recommendedName>
</protein>
<organism evidence="11 12">
    <name type="scientific">Nocardioides panacihumi</name>
    <dbReference type="NCBI Taxonomy" id="400774"/>
    <lineage>
        <taxon>Bacteria</taxon>
        <taxon>Bacillati</taxon>
        <taxon>Actinomycetota</taxon>
        <taxon>Actinomycetes</taxon>
        <taxon>Propionibacteriales</taxon>
        <taxon>Nocardioidaceae</taxon>
        <taxon>Nocardioides</taxon>
    </lineage>
</organism>
<comment type="similarity">
    <text evidence="2">Belongs to the CTP synthase family.</text>
</comment>
<keyword evidence="8" id="KW-0665">Pyrimidine biosynthesis</keyword>
<proteinExistence type="inferred from homology"/>
<evidence type="ECO:0000313" key="12">
    <source>
        <dbReference type="Proteomes" id="UP001500571"/>
    </source>
</evidence>
<dbReference type="Gene3D" id="3.40.50.880">
    <property type="match status" value="1"/>
</dbReference>
<keyword evidence="6" id="KW-0067">ATP-binding</keyword>
<evidence type="ECO:0000256" key="6">
    <source>
        <dbReference type="ARBA" id="ARBA00022840"/>
    </source>
</evidence>
<sequence length="227" mass="23922">MTTGPNIALLGDERGHRSHQELNALVPRLAEELGVSAAWLPTDSRFDVTAFDGVWLVPGSPYADDEAVIDALHEVRKGGVPFLGTCGGMQYAVMEFLRFELGQVATHAESDGERDDNAVIALACSLYGKASTVTPVAGSRFAGWSPEPFEGMHFCNYAASPDSVAALATAGVVVGATGDEAGAEVLEFPDHPFYVASMFQPHIGASAGAPIHPLIRAFVSAVHASRR</sequence>
<evidence type="ECO:0000256" key="3">
    <source>
        <dbReference type="ARBA" id="ARBA00012291"/>
    </source>
</evidence>
<gene>
    <name evidence="11" type="ORF">GCM10009798_38650</name>
</gene>
<dbReference type="PANTHER" id="PTHR11550:SF0">
    <property type="entry name" value="CTP SYNTHASE-RELATED"/>
    <property type="match status" value="1"/>
</dbReference>
<dbReference type="EMBL" id="BAAAPB010000005">
    <property type="protein sequence ID" value="GAA1973709.1"/>
    <property type="molecule type" value="Genomic_DNA"/>
</dbReference>
<evidence type="ECO:0000256" key="5">
    <source>
        <dbReference type="ARBA" id="ARBA00022741"/>
    </source>
</evidence>
<evidence type="ECO:0000256" key="9">
    <source>
        <dbReference type="ARBA" id="ARBA00047781"/>
    </source>
</evidence>
<evidence type="ECO:0000256" key="7">
    <source>
        <dbReference type="ARBA" id="ARBA00022962"/>
    </source>
</evidence>
<comment type="pathway">
    <text evidence="1">Pyrimidine metabolism; CTP biosynthesis via de novo pathway; CTP from UDP: step 2/2.</text>
</comment>
<name>A0ABN2RRM4_9ACTN</name>
<keyword evidence="7" id="KW-0315">Glutamine amidotransferase</keyword>
<evidence type="ECO:0000259" key="10">
    <source>
        <dbReference type="Pfam" id="PF00117"/>
    </source>
</evidence>
<keyword evidence="4" id="KW-0436">Ligase</keyword>
<evidence type="ECO:0000256" key="4">
    <source>
        <dbReference type="ARBA" id="ARBA00022598"/>
    </source>
</evidence>
<evidence type="ECO:0000256" key="2">
    <source>
        <dbReference type="ARBA" id="ARBA00007533"/>
    </source>
</evidence>
<dbReference type="PANTHER" id="PTHR11550">
    <property type="entry name" value="CTP SYNTHASE"/>
    <property type="match status" value="1"/>
</dbReference>
<dbReference type="SUPFAM" id="SSF52317">
    <property type="entry name" value="Class I glutamine amidotransferase-like"/>
    <property type="match status" value="1"/>
</dbReference>
<keyword evidence="5" id="KW-0547">Nucleotide-binding</keyword>
<dbReference type="Proteomes" id="UP001500571">
    <property type="component" value="Unassembled WGS sequence"/>
</dbReference>
<feature type="domain" description="Glutamine amidotransferase" evidence="10">
    <location>
        <begin position="26"/>
        <end position="103"/>
    </location>
</feature>
<evidence type="ECO:0000256" key="1">
    <source>
        <dbReference type="ARBA" id="ARBA00005171"/>
    </source>
</evidence>
<reference evidence="12" key="1">
    <citation type="journal article" date="2019" name="Int. J. Syst. Evol. Microbiol.">
        <title>The Global Catalogue of Microorganisms (GCM) 10K type strain sequencing project: providing services to taxonomists for standard genome sequencing and annotation.</title>
        <authorList>
            <consortium name="The Broad Institute Genomics Platform"/>
            <consortium name="The Broad Institute Genome Sequencing Center for Infectious Disease"/>
            <person name="Wu L."/>
            <person name="Ma J."/>
        </authorList>
    </citation>
    <scope>NUCLEOTIDE SEQUENCE [LARGE SCALE GENOMIC DNA]</scope>
    <source>
        <strain evidence="12">JCM 15309</strain>
    </source>
</reference>
<dbReference type="EC" id="6.3.4.2" evidence="3"/>
<dbReference type="PROSITE" id="PS51273">
    <property type="entry name" value="GATASE_TYPE_1"/>
    <property type="match status" value="1"/>
</dbReference>
<comment type="catalytic activity">
    <reaction evidence="9">
        <text>UTP + L-glutamine + ATP + H2O = CTP + L-glutamate + ADP + phosphate + 2 H(+)</text>
        <dbReference type="Rhea" id="RHEA:26426"/>
        <dbReference type="ChEBI" id="CHEBI:15377"/>
        <dbReference type="ChEBI" id="CHEBI:15378"/>
        <dbReference type="ChEBI" id="CHEBI:29985"/>
        <dbReference type="ChEBI" id="CHEBI:30616"/>
        <dbReference type="ChEBI" id="CHEBI:37563"/>
        <dbReference type="ChEBI" id="CHEBI:43474"/>
        <dbReference type="ChEBI" id="CHEBI:46398"/>
        <dbReference type="ChEBI" id="CHEBI:58359"/>
        <dbReference type="ChEBI" id="CHEBI:456216"/>
        <dbReference type="EC" id="6.3.4.2"/>
    </reaction>
</comment>
<keyword evidence="12" id="KW-1185">Reference proteome</keyword>
<dbReference type="Pfam" id="PF00117">
    <property type="entry name" value="GATase"/>
    <property type="match status" value="1"/>
</dbReference>
<accession>A0ABN2RRM4</accession>
<dbReference type="InterPro" id="IPR017926">
    <property type="entry name" value="GATASE"/>
</dbReference>
<dbReference type="InterPro" id="IPR004468">
    <property type="entry name" value="CTP_synthase"/>
</dbReference>
<evidence type="ECO:0000256" key="8">
    <source>
        <dbReference type="ARBA" id="ARBA00022975"/>
    </source>
</evidence>
<evidence type="ECO:0000313" key="11">
    <source>
        <dbReference type="EMBL" id="GAA1973709.1"/>
    </source>
</evidence>
<dbReference type="InterPro" id="IPR029062">
    <property type="entry name" value="Class_I_gatase-like"/>
</dbReference>